<dbReference type="InterPro" id="IPR000515">
    <property type="entry name" value="MetI-like"/>
</dbReference>
<dbReference type="PROSITE" id="PS50928">
    <property type="entry name" value="ABC_TM1"/>
    <property type="match status" value="1"/>
</dbReference>
<dbReference type="EMBL" id="PUHY01000013">
    <property type="protein sequence ID" value="PQO30969.1"/>
    <property type="molecule type" value="Genomic_DNA"/>
</dbReference>
<evidence type="ECO:0000259" key="10">
    <source>
        <dbReference type="PROSITE" id="PS50928"/>
    </source>
</evidence>
<gene>
    <name evidence="11" type="primary">ehuD</name>
    <name evidence="11" type="ORF">C5Y83_22475</name>
</gene>
<dbReference type="CDD" id="cd06261">
    <property type="entry name" value="TM_PBP2"/>
    <property type="match status" value="1"/>
</dbReference>
<dbReference type="Pfam" id="PF00528">
    <property type="entry name" value="BPD_transp_1"/>
    <property type="match status" value="1"/>
</dbReference>
<dbReference type="NCBIfam" id="TIGR03003">
    <property type="entry name" value="ectoine_ehuD"/>
    <property type="match status" value="1"/>
</dbReference>
<dbReference type="InterPro" id="IPR035906">
    <property type="entry name" value="MetI-like_sf"/>
</dbReference>
<feature type="domain" description="ABC transmembrane type-1" evidence="10">
    <location>
        <begin position="18"/>
        <end position="207"/>
    </location>
</feature>
<evidence type="ECO:0000256" key="7">
    <source>
        <dbReference type="ARBA" id="ARBA00022989"/>
    </source>
</evidence>
<dbReference type="AlphaFoldDB" id="A0A2S8FFM2"/>
<evidence type="ECO:0000256" key="4">
    <source>
        <dbReference type="ARBA" id="ARBA00022475"/>
    </source>
</evidence>
<keyword evidence="5 9" id="KW-0812">Transmembrane</keyword>
<feature type="transmembrane region" description="Helical" evidence="9">
    <location>
        <begin position="20"/>
        <end position="42"/>
    </location>
</feature>
<comment type="caution">
    <text evidence="11">The sequence shown here is derived from an EMBL/GenBank/DDBJ whole genome shotgun (WGS) entry which is preliminary data.</text>
</comment>
<evidence type="ECO:0000256" key="1">
    <source>
        <dbReference type="ARBA" id="ARBA00004429"/>
    </source>
</evidence>
<comment type="subcellular location">
    <subcellularLocation>
        <location evidence="1">Cell inner membrane</location>
        <topology evidence="1">Multi-pass membrane protein</topology>
    </subcellularLocation>
    <subcellularLocation>
        <location evidence="9">Cell membrane</location>
        <topology evidence="9">Multi-pass membrane protein</topology>
    </subcellularLocation>
</comment>
<keyword evidence="7 9" id="KW-1133">Transmembrane helix</keyword>
<keyword evidence="3 9" id="KW-0813">Transport</keyword>
<dbReference type="PANTHER" id="PTHR30614">
    <property type="entry name" value="MEMBRANE COMPONENT OF AMINO ACID ABC TRANSPORTER"/>
    <property type="match status" value="1"/>
</dbReference>
<accession>A0A2S8FFM2</accession>
<dbReference type="InterPro" id="IPR043429">
    <property type="entry name" value="ArtM/GltK/GlnP/TcyL/YhdX-like"/>
</dbReference>
<evidence type="ECO:0000313" key="11">
    <source>
        <dbReference type="EMBL" id="PQO30969.1"/>
    </source>
</evidence>
<dbReference type="SUPFAM" id="SSF161098">
    <property type="entry name" value="MetI-like"/>
    <property type="match status" value="1"/>
</dbReference>
<feature type="transmembrane region" description="Helical" evidence="9">
    <location>
        <begin position="54"/>
        <end position="77"/>
    </location>
</feature>
<evidence type="ECO:0000256" key="8">
    <source>
        <dbReference type="ARBA" id="ARBA00023136"/>
    </source>
</evidence>
<keyword evidence="6" id="KW-0029">Amino-acid transport</keyword>
<dbReference type="RefSeq" id="WP_105332044.1">
    <property type="nucleotide sequence ID" value="NZ_PUHY01000013.1"/>
</dbReference>
<dbReference type="OrthoDB" id="9805999at2"/>
<evidence type="ECO:0000256" key="2">
    <source>
        <dbReference type="ARBA" id="ARBA00010072"/>
    </source>
</evidence>
<name>A0A2S8FFM2_9BACT</name>
<dbReference type="Proteomes" id="UP000238322">
    <property type="component" value="Unassembled WGS sequence"/>
</dbReference>
<dbReference type="Gene3D" id="1.10.3720.10">
    <property type="entry name" value="MetI-like"/>
    <property type="match status" value="1"/>
</dbReference>
<reference evidence="11 12" key="1">
    <citation type="submission" date="2018-02" db="EMBL/GenBank/DDBJ databases">
        <title>Comparative genomes isolates from brazilian mangrove.</title>
        <authorList>
            <person name="Araujo J.E."/>
            <person name="Taketani R.G."/>
            <person name="Silva M.C.P."/>
            <person name="Loureco M.V."/>
            <person name="Andreote F.D."/>
        </authorList>
    </citation>
    <scope>NUCLEOTIDE SEQUENCE [LARGE SCALE GENOMIC DNA]</scope>
    <source>
        <strain evidence="11 12">Hex-1 MGV</strain>
    </source>
</reference>
<keyword evidence="4" id="KW-1003">Cell membrane</keyword>
<keyword evidence="8 9" id="KW-0472">Membrane</keyword>
<dbReference type="NCBIfam" id="TIGR01726">
    <property type="entry name" value="HEQRo_perm_3TM"/>
    <property type="match status" value="1"/>
</dbReference>
<organism evidence="11 12">
    <name type="scientific">Blastopirellula marina</name>
    <dbReference type="NCBI Taxonomy" id="124"/>
    <lineage>
        <taxon>Bacteria</taxon>
        <taxon>Pseudomonadati</taxon>
        <taxon>Planctomycetota</taxon>
        <taxon>Planctomycetia</taxon>
        <taxon>Pirellulales</taxon>
        <taxon>Pirellulaceae</taxon>
        <taxon>Blastopirellula</taxon>
    </lineage>
</organism>
<sequence length="219" mass="24478">MWNWDIVWEVMPDILKGLVVTIEAVAGGMTLALILGLLWAVMRRSKVPFISWTAWAFVEFIRSTPLLVQLFFVYYVMTDVVGRSLSPLVTGILVLGVHYSCYTAEVYRAGLDGIAKGQWNAAKALNLNAFQTYRYVILPQAIPPVLPNLGNYLIAMLKEAPLLSVITVMEVLREAQVFGNAHYRYLEPLTIVGVLFILLSLIAGLSVEWVRKRTAAMTS</sequence>
<evidence type="ECO:0000313" key="12">
    <source>
        <dbReference type="Proteomes" id="UP000238322"/>
    </source>
</evidence>
<dbReference type="GO" id="GO:0006865">
    <property type="term" value="P:amino acid transport"/>
    <property type="evidence" value="ECO:0007669"/>
    <property type="project" value="UniProtKB-KW"/>
</dbReference>
<dbReference type="InterPro" id="IPR014341">
    <property type="entry name" value="Ectoine_EhuD"/>
</dbReference>
<dbReference type="InterPro" id="IPR010065">
    <property type="entry name" value="AA_ABC_transptr_permease_3TM"/>
</dbReference>
<evidence type="ECO:0000256" key="3">
    <source>
        <dbReference type="ARBA" id="ARBA00022448"/>
    </source>
</evidence>
<evidence type="ECO:0000256" key="6">
    <source>
        <dbReference type="ARBA" id="ARBA00022970"/>
    </source>
</evidence>
<comment type="similarity">
    <text evidence="2">Belongs to the binding-protein-dependent transport system permease family. HisMQ subfamily.</text>
</comment>
<evidence type="ECO:0000256" key="9">
    <source>
        <dbReference type="RuleBase" id="RU363032"/>
    </source>
</evidence>
<feature type="transmembrane region" description="Helical" evidence="9">
    <location>
        <begin position="189"/>
        <end position="210"/>
    </location>
</feature>
<protein>
    <submittedName>
        <fullName evidence="11">Ectoine/hydroxyectoine ABC transporter permease subunit EhuD</fullName>
    </submittedName>
</protein>
<dbReference type="PANTHER" id="PTHR30614:SF0">
    <property type="entry name" value="L-CYSTINE TRANSPORT SYSTEM PERMEASE PROTEIN TCYL"/>
    <property type="match status" value="1"/>
</dbReference>
<dbReference type="GO" id="GO:0043190">
    <property type="term" value="C:ATP-binding cassette (ABC) transporter complex"/>
    <property type="evidence" value="ECO:0007669"/>
    <property type="project" value="InterPro"/>
</dbReference>
<evidence type="ECO:0000256" key="5">
    <source>
        <dbReference type="ARBA" id="ARBA00022692"/>
    </source>
</evidence>
<dbReference type="GO" id="GO:0022857">
    <property type="term" value="F:transmembrane transporter activity"/>
    <property type="evidence" value="ECO:0007669"/>
    <property type="project" value="InterPro"/>
</dbReference>
<proteinExistence type="inferred from homology"/>